<keyword evidence="1" id="KW-0234">DNA repair</keyword>
<gene>
    <name evidence="2" type="ORF">WJX72_004966</name>
</gene>
<dbReference type="GO" id="GO:0000724">
    <property type="term" value="P:double-strand break repair via homologous recombination"/>
    <property type="evidence" value="ECO:0007669"/>
    <property type="project" value="TreeGrafter"/>
</dbReference>
<dbReference type="GO" id="GO:0005634">
    <property type="term" value="C:nucleus"/>
    <property type="evidence" value="ECO:0007669"/>
    <property type="project" value="UniProtKB-SubCell"/>
</dbReference>
<dbReference type="AlphaFoldDB" id="A0AAW1QQH3"/>
<keyword evidence="1" id="KW-0863">Zinc-finger</keyword>
<dbReference type="Gene3D" id="3.90.1150.220">
    <property type="match status" value="1"/>
</dbReference>
<dbReference type="PANTHER" id="PTHR20973:SF0">
    <property type="entry name" value="NON-STRUCTURAL MAINTENANCE OF CHROMOSOMES ELEMENT 1 HOMOLOG"/>
    <property type="match status" value="1"/>
</dbReference>
<sequence>MMVRGWLPEADARSLYKQLLKTQDDSGYELLVADINASLTLVQLQLRRLKFQLDDVWYVGLVNLVSDDVSKQAGTQLTHEQLNFYRTIIEAIALLPDAEEGKGEISSTQILNLSPGSQATQASQAEGSQQAVGKKLTMAQKQETLLQLVKEGWLWHMPGRAGYYSIGVRTFLEMPEYLMALELPDETRAAWEKFL</sequence>
<evidence type="ECO:0000313" key="2">
    <source>
        <dbReference type="EMBL" id="KAK9823728.1"/>
    </source>
</evidence>
<dbReference type="Pfam" id="PF07574">
    <property type="entry name" value="SMC_Nse1"/>
    <property type="match status" value="1"/>
</dbReference>
<dbReference type="InterPro" id="IPR036388">
    <property type="entry name" value="WH-like_DNA-bd_sf"/>
</dbReference>
<comment type="subunit">
    <text evidence="1">Component of the Smc5-Smc6 complex.</text>
</comment>
<keyword evidence="1" id="KW-0862">Zinc</keyword>
<keyword evidence="1" id="KW-0833">Ubl conjugation pathway</keyword>
<accession>A0AAW1QQH3</accession>
<dbReference type="Proteomes" id="UP001489004">
    <property type="component" value="Unassembled WGS sequence"/>
</dbReference>
<keyword evidence="3" id="KW-1185">Reference proteome</keyword>
<comment type="similarity">
    <text evidence="1">Belongs to the NSE1 family.</text>
</comment>
<dbReference type="EMBL" id="JALJOR010000002">
    <property type="protein sequence ID" value="KAK9823728.1"/>
    <property type="molecule type" value="Genomic_DNA"/>
</dbReference>
<keyword evidence="1" id="KW-0479">Metal-binding</keyword>
<dbReference type="GO" id="GO:0030915">
    <property type="term" value="C:Smc5-Smc6 complex"/>
    <property type="evidence" value="ECO:0007669"/>
    <property type="project" value="UniProtKB-UniRule"/>
</dbReference>
<keyword evidence="1" id="KW-0233">DNA recombination</keyword>
<dbReference type="PANTHER" id="PTHR20973">
    <property type="entry name" value="NON-SMC ELEMENT 1-RELATED"/>
    <property type="match status" value="1"/>
</dbReference>
<dbReference type="EC" id="2.3.2.27" evidence="1"/>
<dbReference type="InterPro" id="IPR011513">
    <property type="entry name" value="Nse1"/>
</dbReference>
<dbReference type="GO" id="GO:0061630">
    <property type="term" value="F:ubiquitin protein ligase activity"/>
    <property type="evidence" value="ECO:0007669"/>
    <property type="project" value="UniProtKB-EC"/>
</dbReference>
<name>A0AAW1QQH3_9CHLO</name>
<dbReference type="GO" id="GO:0008270">
    <property type="term" value="F:zinc ion binding"/>
    <property type="evidence" value="ECO:0007669"/>
    <property type="project" value="UniProtKB-KW"/>
</dbReference>
<proteinExistence type="inferred from homology"/>
<keyword evidence="1" id="KW-0227">DNA damage</keyword>
<comment type="subcellular location">
    <subcellularLocation>
        <location evidence="1">Nucleus</location>
    </subcellularLocation>
</comment>
<dbReference type="Gene3D" id="1.10.10.10">
    <property type="entry name" value="Winged helix-like DNA-binding domain superfamily/Winged helix DNA-binding domain"/>
    <property type="match status" value="1"/>
</dbReference>
<protein>
    <recommendedName>
        <fullName evidence="1">Non-structural maintenance of chromosomes element 1 homolog</fullName>
        <ecNumber evidence="1">2.3.2.27</ecNumber>
    </recommendedName>
</protein>
<evidence type="ECO:0000256" key="1">
    <source>
        <dbReference type="RuleBase" id="RU368018"/>
    </source>
</evidence>
<evidence type="ECO:0000313" key="3">
    <source>
        <dbReference type="Proteomes" id="UP001489004"/>
    </source>
</evidence>
<comment type="catalytic activity">
    <reaction evidence="1">
        <text>S-ubiquitinyl-[E2 ubiquitin-conjugating enzyme]-L-cysteine + [acceptor protein]-L-lysine = [E2 ubiquitin-conjugating enzyme]-L-cysteine + N(6)-ubiquitinyl-[acceptor protein]-L-lysine.</text>
        <dbReference type="EC" id="2.3.2.27"/>
    </reaction>
</comment>
<keyword evidence="1" id="KW-0539">Nucleus</keyword>
<keyword evidence="1" id="KW-0808">Transferase</keyword>
<reference evidence="2 3" key="1">
    <citation type="journal article" date="2024" name="Nat. Commun.">
        <title>Phylogenomics reveals the evolutionary origins of lichenization in chlorophyte algae.</title>
        <authorList>
            <person name="Puginier C."/>
            <person name="Libourel C."/>
            <person name="Otte J."/>
            <person name="Skaloud P."/>
            <person name="Haon M."/>
            <person name="Grisel S."/>
            <person name="Petersen M."/>
            <person name="Berrin J.G."/>
            <person name="Delaux P.M."/>
            <person name="Dal Grande F."/>
            <person name="Keller J."/>
        </authorList>
    </citation>
    <scope>NUCLEOTIDE SEQUENCE [LARGE SCALE GENOMIC DNA]</scope>
    <source>
        <strain evidence="2 3">SAG 2043</strain>
    </source>
</reference>
<comment type="caution">
    <text evidence="2">The sequence shown here is derived from an EMBL/GenBank/DDBJ whole genome shotgun (WGS) entry which is preliminary data.</text>
</comment>
<organism evidence="2 3">
    <name type="scientific">[Myrmecia] bisecta</name>
    <dbReference type="NCBI Taxonomy" id="41462"/>
    <lineage>
        <taxon>Eukaryota</taxon>
        <taxon>Viridiplantae</taxon>
        <taxon>Chlorophyta</taxon>
        <taxon>core chlorophytes</taxon>
        <taxon>Trebouxiophyceae</taxon>
        <taxon>Trebouxiales</taxon>
        <taxon>Trebouxiaceae</taxon>
        <taxon>Myrmecia</taxon>
    </lineage>
</organism>